<dbReference type="EMBL" id="VJWL01000001">
    <property type="protein sequence ID" value="TRW50245.1"/>
    <property type="molecule type" value="Genomic_DNA"/>
</dbReference>
<keyword evidence="3" id="KW-1185">Reference proteome</keyword>
<feature type="chain" id="PRO_5021763987" evidence="1">
    <location>
        <begin position="25"/>
        <end position="197"/>
    </location>
</feature>
<organism evidence="2 3">
    <name type="scientific">Aliidiomarina halalkaliphila</name>
    <dbReference type="NCBI Taxonomy" id="2593535"/>
    <lineage>
        <taxon>Bacteria</taxon>
        <taxon>Pseudomonadati</taxon>
        <taxon>Pseudomonadota</taxon>
        <taxon>Gammaproteobacteria</taxon>
        <taxon>Alteromonadales</taxon>
        <taxon>Idiomarinaceae</taxon>
        <taxon>Aliidiomarina</taxon>
    </lineage>
</organism>
<feature type="signal peptide" evidence="1">
    <location>
        <begin position="1"/>
        <end position="24"/>
    </location>
</feature>
<dbReference type="Proteomes" id="UP000320359">
    <property type="component" value="Unassembled WGS sequence"/>
</dbReference>
<reference evidence="2 3" key="1">
    <citation type="submission" date="2019-07" db="EMBL/GenBank/DDBJ databases">
        <authorList>
            <person name="Yang M."/>
            <person name="Zhao D."/>
            <person name="Xiang H."/>
        </authorList>
    </citation>
    <scope>NUCLEOTIDE SEQUENCE [LARGE SCALE GENOMIC DNA]</scope>
    <source>
        <strain evidence="2 3">IM1326</strain>
    </source>
</reference>
<evidence type="ECO:0000313" key="3">
    <source>
        <dbReference type="Proteomes" id="UP000320359"/>
    </source>
</evidence>
<sequence>MLAFTKKIIIALFILALFGAPAQAEEFHPVVAEYVSHEMIPCEHSDELIYCINDIYHYRYRIVESHSPMLAAGDVISALFTSSHHYPAFMEERFTYFLLMRHNDQWVIDDFLWSFIYRTSDNQFAECGCSLLEGRVDDPPQDLCQLATFQPRIQIDITHASAYGRAKYEENPAWAVNGNTALCTRGIYTKDLPKLFL</sequence>
<keyword evidence="1" id="KW-0732">Signal</keyword>
<name>A0A552X5G7_9GAMM</name>
<gene>
    <name evidence="2" type="ORF">FM042_05260</name>
</gene>
<evidence type="ECO:0000313" key="2">
    <source>
        <dbReference type="EMBL" id="TRW50245.1"/>
    </source>
</evidence>
<comment type="caution">
    <text evidence="2">The sequence shown here is derived from an EMBL/GenBank/DDBJ whole genome shotgun (WGS) entry which is preliminary data.</text>
</comment>
<evidence type="ECO:0000256" key="1">
    <source>
        <dbReference type="SAM" id="SignalP"/>
    </source>
</evidence>
<dbReference type="AlphaFoldDB" id="A0A552X5G7"/>
<proteinExistence type="predicted"/>
<protein>
    <submittedName>
        <fullName evidence="2">Uncharacterized protein</fullName>
    </submittedName>
</protein>
<accession>A0A552X5G7</accession>
<dbReference type="RefSeq" id="WP_143235028.1">
    <property type="nucleotide sequence ID" value="NZ_VJWL01000001.1"/>
</dbReference>